<feature type="region of interest" description="Disordered" evidence="1">
    <location>
        <begin position="63"/>
        <end position="97"/>
    </location>
</feature>
<feature type="region of interest" description="Disordered" evidence="1">
    <location>
        <begin position="1"/>
        <end position="29"/>
    </location>
</feature>
<dbReference type="Proteomes" id="UP001610334">
    <property type="component" value="Unassembled WGS sequence"/>
</dbReference>
<name>A0ABR4H5M2_9EURO</name>
<evidence type="ECO:0000313" key="3">
    <source>
        <dbReference type="Proteomes" id="UP001610334"/>
    </source>
</evidence>
<protein>
    <submittedName>
        <fullName evidence="2">Uncharacterized protein</fullName>
    </submittedName>
</protein>
<reference evidence="2 3" key="1">
    <citation type="submission" date="2024-07" db="EMBL/GenBank/DDBJ databases">
        <title>Section-level genome sequencing and comparative genomics of Aspergillus sections Usti and Cavernicolus.</title>
        <authorList>
            <consortium name="Lawrence Berkeley National Laboratory"/>
            <person name="Nybo J.L."/>
            <person name="Vesth T.C."/>
            <person name="Theobald S."/>
            <person name="Frisvad J.C."/>
            <person name="Larsen T.O."/>
            <person name="Kjaerboelling I."/>
            <person name="Rothschild-Mancinelli K."/>
            <person name="Lyhne E.K."/>
            <person name="Kogle M.E."/>
            <person name="Barry K."/>
            <person name="Clum A."/>
            <person name="Na H."/>
            <person name="Ledsgaard L."/>
            <person name="Lin J."/>
            <person name="Lipzen A."/>
            <person name="Kuo A."/>
            <person name="Riley R."/>
            <person name="Mondo S."/>
            <person name="Labutti K."/>
            <person name="Haridas S."/>
            <person name="Pangalinan J."/>
            <person name="Salamov A.A."/>
            <person name="Simmons B.A."/>
            <person name="Magnuson J.K."/>
            <person name="Chen J."/>
            <person name="Drula E."/>
            <person name="Henrissat B."/>
            <person name="Wiebenga A."/>
            <person name="Lubbers R.J."/>
            <person name="Gomes A.C."/>
            <person name="Makela M.R."/>
            <person name="Stajich J."/>
            <person name="Grigoriev I.V."/>
            <person name="Mortensen U.H."/>
            <person name="De Vries R.P."/>
            <person name="Baker S.E."/>
            <person name="Andersen M.R."/>
        </authorList>
    </citation>
    <scope>NUCLEOTIDE SEQUENCE [LARGE SCALE GENOMIC DNA]</scope>
    <source>
        <strain evidence="2 3">CBS 588.65</strain>
    </source>
</reference>
<evidence type="ECO:0000256" key="1">
    <source>
        <dbReference type="SAM" id="MobiDB-lite"/>
    </source>
</evidence>
<proteinExistence type="predicted"/>
<comment type="caution">
    <text evidence="2">The sequence shown here is derived from an EMBL/GenBank/DDBJ whole genome shotgun (WGS) entry which is preliminary data.</text>
</comment>
<gene>
    <name evidence="2" type="ORF">BJX63DRAFT_403116</name>
</gene>
<sequence>MPILPPAVHGRRHSSAASAPPQIRRQSSALTLAVEGPRFYEQRRMTNPHKITIEITDCSNIELPRSLTESPEVESPVDESPPTDRTSLDRDLDLRPGTYPAVLRAGRRTWSGTSTADWSRHDPLHF</sequence>
<accession>A0ABR4H5M2</accession>
<organism evidence="2 3">
    <name type="scientific">Aspergillus granulosus</name>
    <dbReference type="NCBI Taxonomy" id="176169"/>
    <lineage>
        <taxon>Eukaryota</taxon>
        <taxon>Fungi</taxon>
        <taxon>Dikarya</taxon>
        <taxon>Ascomycota</taxon>
        <taxon>Pezizomycotina</taxon>
        <taxon>Eurotiomycetes</taxon>
        <taxon>Eurotiomycetidae</taxon>
        <taxon>Eurotiales</taxon>
        <taxon>Aspergillaceae</taxon>
        <taxon>Aspergillus</taxon>
        <taxon>Aspergillus subgen. Nidulantes</taxon>
    </lineage>
</organism>
<dbReference type="EMBL" id="JBFXLT010000077">
    <property type="protein sequence ID" value="KAL2810073.1"/>
    <property type="molecule type" value="Genomic_DNA"/>
</dbReference>
<keyword evidence="3" id="KW-1185">Reference proteome</keyword>
<evidence type="ECO:0000313" key="2">
    <source>
        <dbReference type="EMBL" id="KAL2810073.1"/>
    </source>
</evidence>